<dbReference type="Proteomes" id="UP000249725">
    <property type="component" value="Unassembled WGS sequence"/>
</dbReference>
<organism evidence="1 2">
    <name type="scientific">Phenylobacterium deserti</name>
    <dbReference type="NCBI Taxonomy" id="1914756"/>
    <lineage>
        <taxon>Bacteria</taxon>
        <taxon>Pseudomonadati</taxon>
        <taxon>Pseudomonadota</taxon>
        <taxon>Alphaproteobacteria</taxon>
        <taxon>Caulobacterales</taxon>
        <taxon>Caulobacteraceae</taxon>
        <taxon>Phenylobacterium</taxon>
    </lineage>
</organism>
<evidence type="ECO:0000313" key="2">
    <source>
        <dbReference type="Proteomes" id="UP000249725"/>
    </source>
</evidence>
<dbReference type="OrthoDB" id="8477651at2"/>
<dbReference type="EMBL" id="QFYR01000002">
    <property type="protein sequence ID" value="RAK52556.1"/>
    <property type="molecule type" value="Genomic_DNA"/>
</dbReference>
<name>A0A328AEB6_9CAUL</name>
<comment type="caution">
    <text evidence="1">The sequence shown here is derived from an EMBL/GenBank/DDBJ whole genome shotgun (WGS) entry which is preliminary data.</text>
</comment>
<gene>
    <name evidence="1" type="ORF">DJ018_10100</name>
</gene>
<evidence type="ECO:0000313" key="1">
    <source>
        <dbReference type="EMBL" id="RAK52556.1"/>
    </source>
</evidence>
<dbReference type="RefSeq" id="WP_111514842.1">
    <property type="nucleotide sequence ID" value="NZ_QFYR01000002.1"/>
</dbReference>
<dbReference type="Pfam" id="PF08893">
    <property type="entry name" value="DUF1839"/>
    <property type="match status" value="1"/>
</dbReference>
<sequence>MDACLPWLNIEGFQPHALHAPDRTWAETNCYVDLWIEVLHALGLPAEAALGFAARQDFEGDQFSFTKFPLEDLETLFGLRVQELAIYEPVEQHALLQMLRGRMCLIEVDPFWLPDTGIAAYRTTHGKTTIAPNRIDLAGKRMEYFHNAGYFVLEGEDFDGVFPASTPYGAPFRPYVEFTTLEPLRLPAEELRARAATLFASHWAKRPARNPIRAFQMEAPARAEALAGRGEQAFHDFAFHNLRLLGANFDLLGAGLTWLSDGADPRIAACETIAATAKGAQFQLARAVARRRFEGFAQALDPAAEAWERLFAAEPIQHAA</sequence>
<reference evidence="2" key="1">
    <citation type="submission" date="2018-05" db="EMBL/GenBank/DDBJ databases">
        <authorList>
            <person name="Li X."/>
        </authorList>
    </citation>
    <scope>NUCLEOTIDE SEQUENCE [LARGE SCALE GENOMIC DNA]</scope>
    <source>
        <strain evidence="2">YIM 73061</strain>
    </source>
</reference>
<dbReference type="InterPro" id="IPR014989">
    <property type="entry name" value="DUF1839"/>
</dbReference>
<proteinExistence type="predicted"/>
<dbReference type="AlphaFoldDB" id="A0A328AEB6"/>
<keyword evidence="2" id="KW-1185">Reference proteome</keyword>
<protein>
    <submittedName>
        <fullName evidence="1">DUF1839 domain-containing protein</fullName>
    </submittedName>
</protein>
<accession>A0A328AEB6</accession>